<gene>
    <name evidence="1" type="ORF">OCBIM_22035890mg</name>
</gene>
<name>A0A0L8GC26_OCTBM</name>
<dbReference type="AlphaFoldDB" id="A0A0L8GC26"/>
<feature type="non-terminal residue" evidence="1">
    <location>
        <position position="1"/>
    </location>
</feature>
<reference evidence="1" key="1">
    <citation type="submission" date="2015-07" db="EMBL/GenBank/DDBJ databases">
        <title>MeaNS - Measles Nucleotide Surveillance Program.</title>
        <authorList>
            <person name="Tran T."/>
            <person name="Druce J."/>
        </authorList>
    </citation>
    <scope>NUCLEOTIDE SEQUENCE</scope>
    <source>
        <strain evidence="1">UCB-OBI-ISO-001</strain>
        <tissue evidence="1">Gonad</tissue>
    </source>
</reference>
<sequence>DIGEYNNSDRVVIDRETRCDEEYGFKATVCDIKCKGFCVCVLEELKCVSLQVAICVFPYQALFSPSHTVCLCVCMRACTCMHSCRGTTLKRNLYANLCSLSHCNVLNLGM</sequence>
<proteinExistence type="predicted"/>
<dbReference type="EMBL" id="KQ422595">
    <property type="protein sequence ID" value="KOF74602.1"/>
    <property type="molecule type" value="Genomic_DNA"/>
</dbReference>
<accession>A0A0L8GC26</accession>
<evidence type="ECO:0000313" key="1">
    <source>
        <dbReference type="EMBL" id="KOF74602.1"/>
    </source>
</evidence>
<protein>
    <submittedName>
        <fullName evidence="1">Uncharacterized protein</fullName>
    </submittedName>
</protein>
<organism evidence="1">
    <name type="scientific">Octopus bimaculoides</name>
    <name type="common">California two-spotted octopus</name>
    <dbReference type="NCBI Taxonomy" id="37653"/>
    <lineage>
        <taxon>Eukaryota</taxon>
        <taxon>Metazoa</taxon>
        <taxon>Spiralia</taxon>
        <taxon>Lophotrochozoa</taxon>
        <taxon>Mollusca</taxon>
        <taxon>Cephalopoda</taxon>
        <taxon>Coleoidea</taxon>
        <taxon>Octopodiformes</taxon>
        <taxon>Octopoda</taxon>
        <taxon>Incirrata</taxon>
        <taxon>Octopodidae</taxon>
        <taxon>Octopus</taxon>
    </lineage>
</organism>